<protein>
    <submittedName>
        <fullName evidence="1">7-cyano-7-deazaguanine synthase (Queuosine biosynthesis)</fullName>
    </submittedName>
</protein>
<dbReference type="OrthoDB" id="9789567at2"/>
<dbReference type="InterPro" id="IPR014729">
    <property type="entry name" value="Rossmann-like_a/b/a_fold"/>
</dbReference>
<sequence length="426" mass="47482">MRKIVCAPENLIPQQLEEDTKYFSIYSNPRRENVGYFGSTLIRDVQRAGLRPSEKIWDFNTIALAVAAADNSLTRKNSADGWTRQINLTVHLNDPGVWEPAKQELEKTLRFLTGDFWSFTFKDNGVTPPRAKRLKRFDCDCVSLLSGGVDSLAGAIDLVADNHKPIFISQVVRGDAKTQRDYAKRIRPDSAHFQWSHKIHPPQGESEGSTRGRSIIFFAFAALAASALQGQPSSPAKIYVPENGFISLNIPLNSGRMGSFSTKTTHPVYLKGIQNIWNEVGISLNLIMPYQFKTKGEVLAECKNQQLLKELVFQSVSCGKYRVYKMQHCGRCVPCLVRRAAFQHWGEVDQTSGGYYSEQLERINHGNPDDVGAAANACLVAEQSGIQRLVSGNLSFADHQNRSEFEGVFSRGLNEVKELLLGKGVI</sequence>
<evidence type="ECO:0000313" key="2">
    <source>
        <dbReference type="Proteomes" id="UP000199355"/>
    </source>
</evidence>
<dbReference type="RefSeq" id="WP_143339576.1">
    <property type="nucleotide sequence ID" value="NZ_FNBX01000032.1"/>
</dbReference>
<name>A0A1G7R825_9BACT</name>
<proteinExistence type="predicted"/>
<dbReference type="AlphaFoldDB" id="A0A1G7R825"/>
<evidence type="ECO:0000313" key="1">
    <source>
        <dbReference type="EMBL" id="SDG06946.1"/>
    </source>
</evidence>
<dbReference type="InterPro" id="IPR049676">
    <property type="entry name" value="QatC"/>
</dbReference>
<dbReference type="NCBIfam" id="NF041925">
    <property type="entry name" value="QatC"/>
    <property type="match status" value="1"/>
</dbReference>
<dbReference type="Gene3D" id="3.40.50.620">
    <property type="entry name" value="HUPs"/>
    <property type="match status" value="1"/>
</dbReference>
<gene>
    <name evidence="1" type="ORF">SAMN05192586_1321</name>
</gene>
<dbReference type="SUPFAM" id="SSF52402">
    <property type="entry name" value="Adenine nucleotide alpha hydrolases-like"/>
    <property type="match status" value="1"/>
</dbReference>
<organism evidence="1 2">
    <name type="scientific">Desulfovibrio legallii</name>
    <dbReference type="NCBI Taxonomy" id="571438"/>
    <lineage>
        <taxon>Bacteria</taxon>
        <taxon>Pseudomonadati</taxon>
        <taxon>Thermodesulfobacteriota</taxon>
        <taxon>Desulfovibrionia</taxon>
        <taxon>Desulfovibrionales</taxon>
        <taxon>Desulfovibrionaceae</taxon>
        <taxon>Desulfovibrio</taxon>
    </lineage>
</organism>
<dbReference type="STRING" id="571438.SAMN05192586_1321"/>
<dbReference type="Proteomes" id="UP000199355">
    <property type="component" value="Unassembled WGS sequence"/>
</dbReference>
<keyword evidence="2" id="KW-1185">Reference proteome</keyword>
<dbReference type="EMBL" id="FNBX01000032">
    <property type="protein sequence ID" value="SDG06946.1"/>
    <property type="molecule type" value="Genomic_DNA"/>
</dbReference>
<accession>A0A1G7R825</accession>
<reference evidence="2" key="1">
    <citation type="submission" date="2016-10" db="EMBL/GenBank/DDBJ databases">
        <authorList>
            <person name="Varghese N."/>
            <person name="Submissions S."/>
        </authorList>
    </citation>
    <scope>NUCLEOTIDE SEQUENCE [LARGE SCALE GENOMIC DNA]</scope>
    <source>
        <strain evidence="2">KHC7</strain>
    </source>
</reference>